<evidence type="ECO:0000256" key="1">
    <source>
        <dbReference type="SAM" id="MobiDB-lite"/>
    </source>
</evidence>
<keyword evidence="3" id="KW-1185">Reference proteome</keyword>
<sequence length="57" mass="5835">MRIICDVSSCSRFRGAGEDAPVNDHQPAGPYAAEGDRRETGPGEATLGGGAGGTFRL</sequence>
<gene>
    <name evidence="2" type="ORF">GCM10010140_37930</name>
</gene>
<accession>A0ABQ2QYL5</accession>
<comment type="caution">
    <text evidence="2">The sequence shown here is derived from an EMBL/GenBank/DDBJ whole genome shotgun (WGS) entry which is preliminary data.</text>
</comment>
<dbReference type="EMBL" id="BMQJ01000009">
    <property type="protein sequence ID" value="GGQ04261.1"/>
    <property type="molecule type" value="Genomic_DNA"/>
</dbReference>
<organism evidence="2 3">
    <name type="scientific">Streptosporangium pseudovulgare</name>
    <dbReference type="NCBI Taxonomy" id="35765"/>
    <lineage>
        <taxon>Bacteria</taxon>
        <taxon>Bacillati</taxon>
        <taxon>Actinomycetota</taxon>
        <taxon>Actinomycetes</taxon>
        <taxon>Streptosporangiales</taxon>
        <taxon>Streptosporangiaceae</taxon>
        <taxon>Streptosporangium</taxon>
    </lineage>
</organism>
<feature type="compositionally biased region" description="Gly residues" evidence="1">
    <location>
        <begin position="46"/>
        <end position="57"/>
    </location>
</feature>
<feature type="region of interest" description="Disordered" evidence="1">
    <location>
        <begin position="14"/>
        <end position="57"/>
    </location>
</feature>
<proteinExistence type="predicted"/>
<reference evidence="3" key="1">
    <citation type="journal article" date="2019" name="Int. J. Syst. Evol. Microbiol.">
        <title>The Global Catalogue of Microorganisms (GCM) 10K type strain sequencing project: providing services to taxonomists for standard genome sequencing and annotation.</title>
        <authorList>
            <consortium name="The Broad Institute Genomics Platform"/>
            <consortium name="The Broad Institute Genome Sequencing Center for Infectious Disease"/>
            <person name="Wu L."/>
            <person name="Ma J."/>
        </authorList>
    </citation>
    <scope>NUCLEOTIDE SEQUENCE [LARGE SCALE GENOMIC DNA]</scope>
    <source>
        <strain evidence="3">JCM 3115</strain>
    </source>
</reference>
<evidence type="ECO:0000313" key="3">
    <source>
        <dbReference type="Proteomes" id="UP000611554"/>
    </source>
</evidence>
<name>A0ABQ2QYL5_9ACTN</name>
<evidence type="ECO:0000313" key="2">
    <source>
        <dbReference type="EMBL" id="GGQ04261.1"/>
    </source>
</evidence>
<dbReference type="Proteomes" id="UP000611554">
    <property type="component" value="Unassembled WGS sequence"/>
</dbReference>
<protein>
    <submittedName>
        <fullName evidence="2">Uncharacterized protein</fullName>
    </submittedName>
</protein>